<evidence type="ECO:0000256" key="5">
    <source>
        <dbReference type="ARBA" id="ARBA00022519"/>
    </source>
</evidence>
<name>A0ABS1CIJ4_9GAMM</name>
<dbReference type="Proteomes" id="UP000748752">
    <property type="component" value="Unassembled WGS sequence"/>
</dbReference>
<dbReference type="InterPro" id="IPR044878">
    <property type="entry name" value="UbiA_sf"/>
</dbReference>
<dbReference type="Gene3D" id="1.20.120.1780">
    <property type="entry name" value="UbiA prenyltransferase"/>
    <property type="match status" value="1"/>
</dbReference>
<evidence type="ECO:0000313" key="14">
    <source>
        <dbReference type="Proteomes" id="UP000748752"/>
    </source>
</evidence>
<accession>A0ABS1CIJ4</accession>
<keyword evidence="14" id="KW-1185">Reference proteome</keyword>
<comment type="caution">
    <text evidence="13">The sequence shown here is derived from an EMBL/GenBank/DDBJ whole genome shotgun (WGS) entry which is preliminary data.</text>
</comment>
<evidence type="ECO:0000256" key="10">
    <source>
        <dbReference type="ARBA" id="ARBA00023136"/>
    </source>
</evidence>
<dbReference type="RefSeq" id="WP_200237895.1">
    <property type="nucleotide sequence ID" value="NZ_NRRV01000027.1"/>
</dbReference>
<keyword evidence="11" id="KW-0460">Magnesium</keyword>
<evidence type="ECO:0000256" key="4">
    <source>
        <dbReference type="ARBA" id="ARBA00022475"/>
    </source>
</evidence>
<comment type="catalytic activity">
    <reaction evidence="11">
        <text>all-trans-octaprenyl diphosphate + 4-hydroxybenzoate = 4-hydroxy-3-(all-trans-octaprenyl)benzoate + diphosphate</text>
        <dbReference type="Rhea" id="RHEA:27782"/>
        <dbReference type="ChEBI" id="CHEBI:1617"/>
        <dbReference type="ChEBI" id="CHEBI:17879"/>
        <dbReference type="ChEBI" id="CHEBI:33019"/>
        <dbReference type="ChEBI" id="CHEBI:57711"/>
        <dbReference type="EC" id="2.5.1.39"/>
    </reaction>
</comment>
<keyword evidence="9 11" id="KW-1133">Transmembrane helix</keyword>
<dbReference type="PROSITE" id="PS00943">
    <property type="entry name" value="UBIA"/>
    <property type="match status" value="1"/>
</dbReference>
<evidence type="ECO:0000256" key="12">
    <source>
        <dbReference type="NCBIfam" id="TIGR01474"/>
    </source>
</evidence>
<keyword evidence="8 11" id="KW-0812">Transmembrane</keyword>
<keyword evidence="7 11" id="KW-0831">Ubiquinone biosynthesis</keyword>
<keyword evidence="4 11" id="KW-1003">Cell membrane</keyword>
<organism evidence="13 14">
    <name type="scientific">Thiohalocapsa halophila</name>
    <dbReference type="NCBI Taxonomy" id="69359"/>
    <lineage>
        <taxon>Bacteria</taxon>
        <taxon>Pseudomonadati</taxon>
        <taxon>Pseudomonadota</taxon>
        <taxon>Gammaproteobacteria</taxon>
        <taxon>Chromatiales</taxon>
        <taxon>Chromatiaceae</taxon>
        <taxon>Thiohalocapsa</taxon>
    </lineage>
</organism>
<comment type="cofactor">
    <cofactor evidence="1 11">
        <name>Mg(2+)</name>
        <dbReference type="ChEBI" id="CHEBI:18420"/>
    </cofactor>
</comment>
<evidence type="ECO:0000256" key="6">
    <source>
        <dbReference type="ARBA" id="ARBA00022679"/>
    </source>
</evidence>
<evidence type="ECO:0000256" key="11">
    <source>
        <dbReference type="HAMAP-Rule" id="MF_01635"/>
    </source>
</evidence>
<dbReference type="NCBIfam" id="TIGR01474">
    <property type="entry name" value="ubiA_proteo"/>
    <property type="match status" value="1"/>
</dbReference>
<feature type="transmembrane region" description="Helical" evidence="11">
    <location>
        <begin position="124"/>
        <end position="142"/>
    </location>
</feature>
<dbReference type="CDD" id="cd13959">
    <property type="entry name" value="PT_UbiA_COQ2"/>
    <property type="match status" value="1"/>
</dbReference>
<dbReference type="PANTHER" id="PTHR11048:SF28">
    <property type="entry name" value="4-HYDROXYBENZOATE POLYPRENYLTRANSFERASE, MITOCHONDRIAL"/>
    <property type="match status" value="1"/>
</dbReference>
<dbReference type="Gene3D" id="1.10.357.140">
    <property type="entry name" value="UbiA prenyltransferase"/>
    <property type="match status" value="1"/>
</dbReference>
<keyword evidence="10 11" id="KW-0472">Membrane</keyword>
<comment type="pathway">
    <text evidence="11">Cofactor biosynthesis; ubiquinone biosynthesis.</text>
</comment>
<proteinExistence type="inferred from homology"/>
<feature type="transmembrane region" description="Helical" evidence="11">
    <location>
        <begin position="220"/>
        <end position="240"/>
    </location>
</feature>
<evidence type="ECO:0000256" key="3">
    <source>
        <dbReference type="ARBA" id="ARBA00005985"/>
    </source>
</evidence>
<keyword evidence="5 11" id="KW-0997">Cell inner membrane</keyword>
<evidence type="ECO:0000256" key="2">
    <source>
        <dbReference type="ARBA" id="ARBA00004141"/>
    </source>
</evidence>
<evidence type="ECO:0000256" key="7">
    <source>
        <dbReference type="ARBA" id="ARBA00022688"/>
    </source>
</evidence>
<feature type="transmembrane region" description="Helical" evidence="11">
    <location>
        <begin position="96"/>
        <end position="118"/>
    </location>
</feature>
<dbReference type="EC" id="2.5.1.39" evidence="11 12"/>
<feature type="transmembrane region" description="Helical" evidence="11">
    <location>
        <begin position="279"/>
        <end position="299"/>
    </location>
</feature>
<reference evidence="13 14" key="1">
    <citation type="journal article" date="2020" name="Microorganisms">
        <title>Osmotic Adaptation and Compatible Solute Biosynthesis of Phototrophic Bacteria as Revealed from Genome Analyses.</title>
        <authorList>
            <person name="Imhoff J.F."/>
            <person name="Rahn T."/>
            <person name="Kunzel S."/>
            <person name="Keller A."/>
            <person name="Neulinger S.C."/>
        </authorList>
    </citation>
    <scope>NUCLEOTIDE SEQUENCE [LARGE SCALE GENOMIC DNA]</scope>
    <source>
        <strain evidence="13 14">DSM 6210</strain>
    </source>
</reference>
<gene>
    <name evidence="11" type="primary">ubiA</name>
    <name evidence="13" type="ORF">CKO31_12395</name>
</gene>
<feature type="transmembrane region" description="Helical" evidence="11">
    <location>
        <begin position="177"/>
        <end position="199"/>
    </location>
</feature>
<comment type="similarity">
    <text evidence="3 11">Belongs to the UbiA prenyltransferase family.</text>
</comment>
<feature type="transmembrane region" description="Helical" evidence="11">
    <location>
        <begin position="56"/>
        <end position="76"/>
    </location>
</feature>
<feature type="transmembrane region" description="Helical" evidence="11">
    <location>
        <begin position="246"/>
        <end position="267"/>
    </location>
</feature>
<dbReference type="EMBL" id="NRRV01000027">
    <property type="protein sequence ID" value="MBK1631528.1"/>
    <property type="molecule type" value="Genomic_DNA"/>
</dbReference>
<dbReference type="InterPro" id="IPR000537">
    <property type="entry name" value="UbiA_prenyltransferase"/>
</dbReference>
<sequence>MSLPEIKLGNPRAPSWRERLDAYVRLVRLHKPIGIFLLMWPSLWALWLAGQGHPPWGVVLIFIAGVVLMRSAGCAINDYADRDFDGHVERTNARPLALGIISPAEAVAVFVVLCLAAFALVLMLNWQTVALSVVAVVLAAIYPFMKRYTHFPQLFLGAAFGWAVPMAFMAIQEGIPGFAWVLFAATVIWALIYDTQYAMVDRDDDLKIGIKSTAILFGRYDRLIVGLLQLLMLAMLAWVGTAAGRGWVYFAGLGAATLLALYQQWLIRDREPQRCFVAFLNNNYFGMAIFLGLVLDYLVHPAAAG</sequence>
<keyword evidence="6 11" id="KW-0808">Transferase</keyword>
<comment type="subcellular location">
    <subcellularLocation>
        <location evidence="11">Cell inner membrane</location>
        <topology evidence="11">Multi-pass membrane protein</topology>
    </subcellularLocation>
    <subcellularLocation>
        <location evidence="2">Membrane</location>
        <topology evidence="2">Multi-pass membrane protein</topology>
    </subcellularLocation>
</comment>
<evidence type="ECO:0000313" key="13">
    <source>
        <dbReference type="EMBL" id="MBK1631528.1"/>
    </source>
</evidence>
<feature type="transmembrane region" description="Helical" evidence="11">
    <location>
        <begin position="33"/>
        <end position="50"/>
    </location>
</feature>
<protein>
    <recommendedName>
        <fullName evidence="11 12">4-hydroxybenzoate octaprenyltransferase</fullName>
        <ecNumber evidence="11 12">2.5.1.39</ecNumber>
    </recommendedName>
    <alternativeName>
        <fullName evidence="11">4-HB polyprenyltransferase</fullName>
    </alternativeName>
</protein>
<dbReference type="InterPro" id="IPR030470">
    <property type="entry name" value="UbiA_prenylTrfase_CS"/>
</dbReference>
<dbReference type="Pfam" id="PF01040">
    <property type="entry name" value="UbiA"/>
    <property type="match status" value="1"/>
</dbReference>
<dbReference type="InterPro" id="IPR006370">
    <property type="entry name" value="HB_polyprenyltransferase-like"/>
</dbReference>
<feature type="transmembrane region" description="Helical" evidence="11">
    <location>
        <begin position="154"/>
        <end position="171"/>
    </location>
</feature>
<evidence type="ECO:0000256" key="8">
    <source>
        <dbReference type="ARBA" id="ARBA00022692"/>
    </source>
</evidence>
<evidence type="ECO:0000256" key="1">
    <source>
        <dbReference type="ARBA" id="ARBA00001946"/>
    </source>
</evidence>
<dbReference type="PANTHER" id="PTHR11048">
    <property type="entry name" value="PRENYLTRANSFERASES"/>
    <property type="match status" value="1"/>
</dbReference>
<evidence type="ECO:0000256" key="9">
    <source>
        <dbReference type="ARBA" id="ARBA00022989"/>
    </source>
</evidence>
<comment type="function">
    <text evidence="11">Catalyzes the prenylation of para-hydroxybenzoate (PHB) with an all-trans polyprenyl group. Mediates the second step in the final reaction sequence of ubiquinone-8 (UQ-8) biosynthesis, which is the condensation of the polyisoprenoid side chain with PHB, generating the first membrane-bound Q intermediate 3-octaprenyl-4-hydroxybenzoate.</text>
</comment>
<dbReference type="InterPro" id="IPR039653">
    <property type="entry name" value="Prenyltransferase"/>
</dbReference>
<dbReference type="HAMAP" id="MF_01635">
    <property type="entry name" value="UbiA"/>
    <property type="match status" value="1"/>
</dbReference>